<dbReference type="PANTHER" id="PTHR12515:SF5">
    <property type="entry name" value="PROTEIN SMAUG"/>
    <property type="match status" value="1"/>
</dbReference>
<comment type="subcellular location">
    <subcellularLocation>
        <location evidence="1">Cytoplasm</location>
    </subcellularLocation>
</comment>
<organism evidence="6 7">
    <name type="scientific">Pichia kluyveri</name>
    <name type="common">Yeast</name>
    <dbReference type="NCBI Taxonomy" id="36015"/>
    <lineage>
        <taxon>Eukaryota</taxon>
        <taxon>Fungi</taxon>
        <taxon>Dikarya</taxon>
        <taxon>Ascomycota</taxon>
        <taxon>Saccharomycotina</taxon>
        <taxon>Pichiomycetes</taxon>
        <taxon>Pichiales</taxon>
        <taxon>Pichiaceae</taxon>
        <taxon>Pichia</taxon>
    </lineage>
</organism>
<feature type="compositionally biased region" description="Polar residues" evidence="4">
    <location>
        <begin position="1"/>
        <end position="25"/>
    </location>
</feature>
<protein>
    <submittedName>
        <fullName evidence="6">Vts1 protein</fullName>
    </submittedName>
</protein>
<feature type="compositionally biased region" description="Low complexity" evidence="4">
    <location>
        <begin position="27"/>
        <end position="80"/>
    </location>
</feature>
<feature type="domain" description="SAM" evidence="5">
    <location>
        <begin position="232"/>
        <end position="293"/>
    </location>
</feature>
<feature type="region of interest" description="Disordered" evidence="4">
    <location>
        <begin position="156"/>
        <end position="227"/>
    </location>
</feature>
<evidence type="ECO:0000313" key="6">
    <source>
        <dbReference type="EMBL" id="GMM44053.1"/>
    </source>
</evidence>
<dbReference type="AlphaFoldDB" id="A0AAV5QZ76"/>
<evidence type="ECO:0000256" key="2">
    <source>
        <dbReference type="ARBA" id="ARBA00022490"/>
    </source>
</evidence>
<evidence type="ECO:0000256" key="3">
    <source>
        <dbReference type="ARBA" id="ARBA00022884"/>
    </source>
</evidence>
<dbReference type="InterPro" id="IPR001660">
    <property type="entry name" value="SAM"/>
</dbReference>
<feature type="compositionally biased region" description="Low complexity" evidence="4">
    <location>
        <begin position="156"/>
        <end position="179"/>
    </location>
</feature>
<reference evidence="6 7" key="1">
    <citation type="journal article" date="2023" name="Elife">
        <title>Identification of key yeast species and microbe-microbe interactions impacting larval growth of Drosophila in the wild.</title>
        <authorList>
            <person name="Mure A."/>
            <person name="Sugiura Y."/>
            <person name="Maeda R."/>
            <person name="Honda K."/>
            <person name="Sakurai N."/>
            <person name="Takahashi Y."/>
            <person name="Watada M."/>
            <person name="Katoh T."/>
            <person name="Gotoh A."/>
            <person name="Gotoh Y."/>
            <person name="Taniguchi I."/>
            <person name="Nakamura K."/>
            <person name="Hayashi T."/>
            <person name="Katayama T."/>
            <person name="Uemura T."/>
            <person name="Hattori Y."/>
        </authorList>
    </citation>
    <scope>NUCLEOTIDE SEQUENCE [LARGE SCALE GENOMIC DNA]</scope>
    <source>
        <strain evidence="6 7">PK-24</strain>
    </source>
</reference>
<sequence>MDHSSSGMSNLGRNNVPTFSPTPSRVFSPQPFSPQLFSPQLQPQLNNQSHKNNNNHHNQPFSPQQTFSPPFSPPTFTDLPPFQPETELALNTFTADLQTFALWLRGLTPEQQVAAADVLADALPQRNTRSRIDMVPNRPLSPLLLDSMLSLSLEESLSNSTNTNNNNNNNSIDNNTPNIQIHHPQPNTNNLKNLTKNTSNNSHNTQKLTPSSGSGTAPASASNGPSQLTSLTLLEDIPQWLKTLRLHKYTSSLSNIPWQALVQFDDNELQKRGVSTLGARNKLLKSFAIVCAERKEDIAIYNNSNNTK</sequence>
<dbReference type="SUPFAM" id="SSF47769">
    <property type="entry name" value="SAM/Pointed domain"/>
    <property type="match status" value="1"/>
</dbReference>
<dbReference type="PANTHER" id="PTHR12515">
    <property type="entry name" value="STERILE ALPHA MOTIF DOMAIN CONTAINING PROTEIN 4-RELATED"/>
    <property type="match status" value="1"/>
</dbReference>
<dbReference type="EMBL" id="BTGB01000001">
    <property type="protein sequence ID" value="GMM44053.1"/>
    <property type="molecule type" value="Genomic_DNA"/>
</dbReference>
<evidence type="ECO:0000256" key="4">
    <source>
        <dbReference type="SAM" id="MobiDB-lite"/>
    </source>
</evidence>
<dbReference type="InterPro" id="IPR013761">
    <property type="entry name" value="SAM/pointed_sf"/>
</dbReference>
<dbReference type="Proteomes" id="UP001378960">
    <property type="component" value="Unassembled WGS sequence"/>
</dbReference>
<gene>
    <name evidence="6" type="ORF">DAPK24_006280</name>
</gene>
<evidence type="ECO:0000259" key="5">
    <source>
        <dbReference type="PROSITE" id="PS50105"/>
    </source>
</evidence>
<name>A0AAV5QZ76_PICKL</name>
<evidence type="ECO:0000256" key="1">
    <source>
        <dbReference type="ARBA" id="ARBA00004496"/>
    </source>
</evidence>
<keyword evidence="2" id="KW-0963">Cytoplasm</keyword>
<feature type="region of interest" description="Disordered" evidence="4">
    <location>
        <begin position="1"/>
        <end position="83"/>
    </location>
</feature>
<evidence type="ECO:0000313" key="7">
    <source>
        <dbReference type="Proteomes" id="UP001378960"/>
    </source>
</evidence>
<proteinExistence type="predicted"/>
<dbReference type="GO" id="GO:0000289">
    <property type="term" value="P:nuclear-transcribed mRNA poly(A) tail shortening"/>
    <property type="evidence" value="ECO:0007669"/>
    <property type="project" value="TreeGrafter"/>
</dbReference>
<keyword evidence="7" id="KW-1185">Reference proteome</keyword>
<dbReference type="Pfam" id="PF07647">
    <property type="entry name" value="SAM_2"/>
    <property type="match status" value="1"/>
</dbReference>
<accession>A0AAV5QZ76</accession>
<dbReference type="GO" id="GO:0003729">
    <property type="term" value="F:mRNA binding"/>
    <property type="evidence" value="ECO:0007669"/>
    <property type="project" value="TreeGrafter"/>
</dbReference>
<dbReference type="PROSITE" id="PS50105">
    <property type="entry name" value="SAM_DOMAIN"/>
    <property type="match status" value="1"/>
</dbReference>
<dbReference type="InterPro" id="IPR050897">
    <property type="entry name" value="SMAUG/VTS1_RNA-bind"/>
</dbReference>
<dbReference type="Gene3D" id="1.10.150.50">
    <property type="entry name" value="Transcription Factor, Ets-1"/>
    <property type="match status" value="1"/>
</dbReference>
<feature type="compositionally biased region" description="Low complexity" evidence="4">
    <location>
        <begin position="187"/>
        <end position="226"/>
    </location>
</feature>
<comment type="caution">
    <text evidence="6">The sequence shown here is derived from an EMBL/GenBank/DDBJ whole genome shotgun (WGS) entry which is preliminary data.</text>
</comment>
<keyword evidence="3" id="KW-0694">RNA-binding</keyword>
<dbReference type="GO" id="GO:0000932">
    <property type="term" value="C:P-body"/>
    <property type="evidence" value="ECO:0007669"/>
    <property type="project" value="TreeGrafter"/>
</dbReference>